<dbReference type="PROSITE" id="PS50113">
    <property type="entry name" value="PAC"/>
    <property type="match status" value="1"/>
</dbReference>
<dbReference type="AlphaFoldDB" id="A0A1I0LFC4"/>
<dbReference type="SUPFAM" id="SSF55781">
    <property type="entry name" value="GAF domain-like"/>
    <property type="match status" value="1"/>
</dbReference>
<dbReference type="GO" id="GO:0007234">
    <property type="term" value="P:osmosensory signaling via phosphorelay pathway"/>
    <property type="evidence" value="ECO:0007669"/>
    <property type="project" value="TreeGrafter"/>
</dbReference>
<dbReference type="GO" id="GO:0016020">
    <property type="term" value="C:membrane"/>
    <property type="evidence" value="ECO:0007669"/>
    <property type="project" value="UniProtKB-SubCell"/>
</dbReference>
<dbReference type="Pfam" id="PF13185">
    <property type="entry name" value="GAF_2"/>
    <property type="match status" value="1"/>
</dbReference>
<dbReference type="SMART" id="SM00065">
    <property type="entry name" value="GAF"/>
    <property type="match status" value="1"/>
</dbReference>
<keyword evidence="8" id="KW-0418">Kinase</keyword>
<dbReference type="InterPro" id="IPR005467">
    <property type="entry name" value="His_kinase_dom"/>
</dbReference>
<keyword evidence="16" id="KW-1185">Reference proteome</keyword>
<dbReference type="PANTHER" id="PTHR42878">
    <property type="entry name" value="TWO-COMPONENT HISTIDINE KINASE"/>
    <property type="match status" value="1"/>
</dbReference>
<dbReference type="SUPFAM" id="SSF55874">
    <property type="entry name" value="ATPase domain of HSP90 chaperone/DNA topoisomerase II/histidine kinase"/>
    <property type="match status" value="1"/>
</dbReference>
<keyword evidence="4" id="KW-0597">Phosphoprotein</keyword>
<dbReference type="SUPFAM" id="SSF55785">
    <property type="entry name" value="PYP-like sensor domain (PAS domain)"/>
    <property type="match status" value="1"/>
</dbReference>
<name>A0A1I0LFC4_9BACT</name>
<evidence type="ECO:0000256" key="5">
    <source>
        <dbReference type="ARBA" id="ARBA00022679"/>
    </source>
</evidence>
<dbReference type="InterPro" id="IPR001610">
    <property type="entry name" value="PAC"/>
</dbReference>
<dbReference type="InterPro" id="IPR036890">
    <property type="entry name" value="HATPase_C_sf"/>
</dbReference>
<evidence type="ECO:0000259" key="14">
    <source>
        <dbReference type="PROSITE" id="PS50113"/>
    </source>
</evidence>
<dbReference type="SMART" id="SM00387">
    <property type="entry name" value="HATPase_c"/>
    <property type="match status" value="1"/>
</dbReference>
<evidence type="ECO:0000256" key="1">
    <source>
        <dbReference type="ARBA" id="ARBA00000085"/>
    </source>
</evidence>
<protein>
    <recommendedName>
        <fullName evidence="3">histidine kinase</fullName>
        <ecNumber evidence="3">2.7.13.3</ecNumber>
    </recommendedName>
</protein>
<dbReference type="GO" id="GO:0030295">
    <property type="term" value="F:protein kinase activator activity"/>
    <property type="evidence" value="ECO:0007669"/>
    <property type="project" value="TreeGrafter"/>
</dbReference>
<dbReference type="CDD" id="cd00130">
    <property type="entry name" value="PAS"/>
    <property type="match status" value="1"/>
</dbReference>
<dbReference type="SMART" id="SM00086">
    <property type="entry name" value="PAC"/>
    <property type="match status" value="1"/>
</dbReference>
<evidence type="ECO:0000256" key="6">
    <source>
        <dbReference type="ARBA" id="ARBA00022692"/>
    </source>
</evidence>
<feature type="domain" description="Histidine kinase" evidence="13">
    <location>
        <begin position="368"/>
        <end position="582"/>
    </location>
</feature>
<evidence type="ECO:0000256" key="11">
    <source>
        <dbReference type="ARBA" id="ARBA00023012"/>
    </source>
</evidence>
<dbReference type="Gene3D" id="3.30.450.20">
    <property type="entry name" value="PAS domain"/>
    <property type="match status" value="1"/>
</dbReference>
<accession>A0A1I0LFC4</accession>
<dbReference type="NCBIfam" id="TIGR00229">
    <property type="entry name" value="sensory_box"/>
    <property type="match status" value="1"/>
</dbReference>
<keyword evidence="11" id="KW-0902">Two-component regulatory system</keyword>
<dbReference type="GO" id="GO:0000156">
    <property type="term" value="F:phosphorelay response regulator activity"/>
    <property type="evidence" value="ECO:0007669"/>
    <property type="project" value="TreeGrafter"/>
</dbReference>
<dbReference type="InterPro" id="IPR003594">
    <property type="entry name" value="HATPase_dom"/>
</dbReference>
<feature type="domain" description="PAC" evidence="14">
    <location>
        <begin position="284"/>
        <end position="336"/>
    </location>
</feature>
<evidence type="ECO:0000259" key="13">
    <source>
        <dbReference type="PROSITE" id="PS50109"/>
    </source>
</evidence>
<dbReference type="PRINTS" id="PR00344">
    <property type="entry name" value="BCTRLSENSOR"/>
</dbReference>
<dbReference type="PROSITE" id="PS50109">
    <property type="entry name" value="HIS_KIN"/>
    <property type="match status" value="1"/>
</dbReference>
<gene>
    <name evidence="15" type="ORF">SAMN05443639_12640</name>
</gene>
<evidence type="ECO:0000256" key="12">
    <source>
        <dbReference type="ARBA" id="ARBA00023136"/>
    </source>
</evidence>
<dbReference type="Gene3D" id="1.10.287.130">
    <property type="match status" value="1"/>
</dbReference>
<keyword evidence="10" id="KW-1133">Transmembrane helix</keyword>
<evidence type="ECO:0000256" key="8">
    <source>
        <dbReference type="ARBA" id="ARBA00022777"/>
    </source>
</evidence>
<evidence type="ECO:0000256" key="9">
    <source>
        <dbReference type="ARBA" id="ARBA00022840"/>
    </source>
</evidence>
<dbReference type="InterPro" id="IPR035965">
    <property type="entry name" value="PAS-like_dom_sf"/>
</dbReference>
<dbReference type="PANTHER" id="PTHR42878:SF7">
    <property type="entry name" value="SENSOR HISTIDINE KINASE GLRK"/>
    <property type="match status" value="1"/>
</dbReference>
<dbReference type="RefSeq" id="WP_093525969.1">
    <property type="nucleotide sequence ID" value="NZ_FOIJ01000026.1"/>
</dbReference>
<keyword evidence="9" id="KW-0067">ATP-binding</keyword>
<dbReference type="InterPro" id="IPR004358">
    <property type="entry name" value="Sig_transdc_His_kin-like_C"/>
</dbReference>
<dbReference type="Proteomes" id="UP000199181">
    <property type="component" value="Unassembled WGS sequence"/>
</dbReference>
<dbReference type="InterPro" id="IPR003018">
    <property type="entry name" value="GAF"/>
</dbReference>
<evidence type="ECO:0000256" key="10">
    <source>
        <dbReference type="ARBA" id="ARBA00022989"/>
    </source>
</evidence>
<dbReference type="Pfam" id="PF08448">
    <property type="entry name" value="PAS_4"/>
    <property type="match status" value="1"/>
</dbReference>
<dbReference type="InterPro" id="IPR036097">
    <property type="entry name" value="HisK_dim/P_sf"/>
</dbReference>
<organism evidence="15 16">
    <name type="scientific">Stigmatella erecta</name>
    <dbReference type="NCBI Taxonomy" id="83460"/>
    <lineage>
        <taxon>Bacteria</taxon>
        <taxon>Pseudomonadati</taxon>
        <taxon>Myxococcota</taxon>
        <taxon>Myxococcia</taxon>
        <taxon>Myxococcales</taxon>
        <taxon>Cystobacterineae</taxon>
        <taxon>Archangiaceae</taxon>
        <taxon>Stigmatella</taxon>
    </lineage>
</organism>
<dbReference type="SUPFAM" id="SSF47384">
    <property type="entry name" value="Homodimeric domain of signal transducing histidine kinase"/>
    <property type="match status" value="1"/>
</dbReference>
<dbReference type="EMBL" id="FOIJ01000026">
    <property type="protein sequence ID" value="SEU38253.1"/>
    <property type="molecule type" value="Genomic_DNA"/>
</dbReference>
<dbReference type="InterPro" id="IPR050351">
    <property type="entry name" value="BphY/WalK/GraS-like"/>
</dbReference>
<dbReference type="Gene3D" id="3.30.565.10">
    <property type="entry name" value="Histidine kinase-like ATPase, C-terminal domain"/>
    <property type="match status" value="1"/>
</dbReference>
<sequence length="584" mass="64859">MASQETPSGTDQEAPEHRLSRLEADLQRAQAQLECRNRQFELLALAARDLNSSRQSLDIMRRLVWLAMELVDAAEGVWGRLSDGRMVIMESLWREGKAIEPRHVVFAPNEGVPGHVMVTREPYISNDAARDAQVLSHLQKSRGFYNLIDLPLFARSGELLGCFELHNKKDHQPFTQEDLELLKALRALAGVALENARLAETAQFERRTLEMIVQQIPAGFTLAEAPSGRILYFNAEADRLLGHPALLLRSEAYSPWAAVHPDLTPYRPEEYPLARALHEGKTLQDEEVVLRRSDGTLVYLSVMAAPLRDAEGRISEAVSVFIDISGRKQAERQLEESLACEQVARQEAETALSQLRVERALREQFVLALSHDLRTPLTAAKMSAQLIPRQPDLPGKIYSLAARVRHNIDRADQMITDLLDVNRIRAGQGLPIERTPVELRQVVAGTLEELSTLHGERFLLQGEERVQGCWDARALRRAVENLCGNAIKSGDPAQQVTVSLKQEGGMAELAVHNWGNPISPEEQALLFQSFRRTKSAEASGKKGWGIGLTLVRGVAEAHGGSVSVESTEETGTTFRVRLPAMPPG</sequence>
<evidence type="ECO:0000313" key="16">
    <source>
        <dbReference type="Proteomes" id="UP000199181"/>
    </source>
</evidence>
<dbReference type="InterPro" id="IPR000014">
    <property type="entry name" value="PAS"/>
</dbReference>
<evidence type="ECO:0000256" key="7">
    <source>
        <dbReference type="ARBA" id="ARBA00022741"/>
    </source>
</evidence>
<dbReference type="Pfam" id="PF00512">
    <property type="entry name" value="HisKA"/>
    <property type="match status" value="1"/>
</dbReference>
<evidence type="ECO:0000256" key="2">
    <source>
        <dbReference type="ARBA" id="ARBA00004141"/>
    </source>
</evidence>
<evidence type="ECO:0000313" key="15">
    <source>
        <dbReference type="EMBL" id="SEU38253.1"/>
    </source>
</evidence>
<dbReference type="Pfam" id="PF02518">
    <property type="entry name" value="HATPase_c"/>
    <property type="match status" value="1"/>
</dbReference>
<dbReference type="CDD" id="cd00082">
    <property type="entry name" value="HisKA"/>
    <property type="match status" value="1"/>
</dbReference>
<dbReference type="GO" id="GO:0000155">
    <property type="term" value="F:phosphorelay sensor kinase activity"/>
    <property type="evidence" value="ECO:0007669"/>
    <property type="project" value="InterPro"/>
</dbReference>
<evidence type="ECO:0000256" key="4">
    <source>
        <dbReference type="ARBA" id="ARBA00022553"/>
    </source>
</evidence>
<dbReference type="InterPro" id="IPR000700">
    <property type="entry name" value="PAS-assoc_C"/>
</dbReference>
<proteinExistence type="predicted"/>
<dbReference type="InterPro" id="IPR003661">
    <property type="entry name" value="HisK_dim/P_dom"/>
</dbReference>
<dbReference type="Gene3D" id="3.30.450.40">
    <property type="match status" value="1"/>
</dbReference>
<keyword evidence="7" id="KW-0547">Nucleotide-binding</keyword>
<dbReference type="InterPro" id="IPR013656">
    <property type="entry name" value="PAS_4"/>
</dbReference>
<reference evidence="16" key="1">
    <citation type="submission" date="2016-10" db="EMBL/GenBank/DDBJ databases">
        <authorList>
            <person name="Varghese N."/>
            <person name="Submissions S."/>
        </authorList>
    </citation>
    <scope>NUCLEOTIDE SEQUENCE [LARGE SCALE GENOMIC DNA]</scope>
    <source>
        <strain evidence="16">DSM 16858</strain>
    </source>
</reference>
<keyword evidence="5" id="KW-0808">Transferase</keyword>
<keyword evidence="12" id="KW-0472">Membrane</keyword>
<evidence type="ECO:0000256" key="3">
    <source>
        <dbReference type="ARBA" id="ARBA00012438"/>
    </source>
</evidence>
<dbReference type="SMART" id="SM00388">
    <property type="entry name" value="HisKA"/>
    <property type="match status" value="1"/>
</dbReference>
<dbReference type="EC" id="2.7.13.3" evidence="3"/>
<keyword evidence="6" id="KW-0812">Transmembrane</keyword>
<dbReference type="GO" id="GO:0005524">
    <property type="term" value="F:ATP binding"/>
    <property type="evidence" value="ECO:0007669"/>
    <property type="project" value="UniProtKB-KW"/>
</dbReference>
<dbReference type="InterPro" id="IPR029016">
    <property type="entry name" value="GAF-like_dom_sf"/>
</dbReference>
<comment type="catalytic activity">
    <reaction evidence="1">
        <text>ATP + protein L-histidine = ADP + protein N-phospho-L-histidine.</text>
        <dbReference type="EC" id="2.7.13.3"/>
    </reaction>
</comment>
<comment type="subcellular location">
    <subcellularLocation>
        <location evidence="2">Membrane</location>
        <topology evidence="2">Multi-pass membrane protein</topology>
    </subcellularLocation>
</comment>